<organism evidence="2 3">
    <name type="scientific">Bradyrhizobium canariense</name>
    <dbReference type="NCBI Taxonomy" id="255045"/>
    <lineage>
        <taxon>Bacteria</taxon>
        <taxon>Pseudomonadati</taxon>
        <taxon>Pseudomonadota</taxon>
        <taxon>Alphaproteobacteria</taxon>
        <taxon>Hyphomicrobiales</taxon>
        <taxon>Nitrobacteraceae</taxon>
        <taxon>Bradyrhizobium</taxon>
    </lineage>
</organism>
<dbReference type="Proteomes" id="UP000193553">
    <property type="component" value="Unassembled WGS sequence"/>
</dbReference>
<dbReference type="EMBL" id="NAFI01000182">
    <property type="protein sequence ID" value="OSJ05620.1"/>
    <property type="molecule type" value="Genomic_DNA"/>
</dbReference>
<dbReference type="OrthoDB" id="7618183at2"/>
<evidence type="ECO:0000313" key="3">
    <source>
        <dbReference type="Proteomes" id="UP000193553"/>
    </source>
</evidence>
<comment type="caution">
    <text evidence="2">The sequence shown here is derived from an EMBL/GenBank/DDBJ whole genome shotgun (WGS) entry which is preliminary data.</text>
</comment>
<proteinExistence type="predicted"/>
<protein>
    <submittedName>
        <fullName evidence="2">Uncharacterized protein</fullName>
    </submittedName>
</protein>
<accession>A0A1X3H2Z3</accession>
<dbReference type="AlphaFoldDB" id="A0A1X3H2Z3"/>
<name>A0A1X3H2Z3_9BRAD</name>
<sequence length="178" mass="19633">MPALDLNVTHQPSSLDRDRERPTSARSGTDIRSPAHVGKIGYLRLVGSSSASEAPAAILTHRSPWLAEIGSLIDQHRGLATGWDGSNAIAPDQAALNTAEMLSLFFNNDQRWGHPTFTVDSLGRPTFVVRTADFYLHLTVDRAERLTWYAEVDGQEHFHDDVAFSGRNLPDELSNILT</sequence>
<evidence type="ECO:0000256" key="1">
    <source>
        <dbReference type="SAM" id="MobiDB-lite"/>
    </source>
</evidence>
<feature type="region of interest" description="Disordered" evidence="1">
    <location>
        <begin position="1"/>
        <end position="32"/>
    </location>
</feature>
<gene>
    <name evidence="2" type="ORF">BSZ18_26025</name>
</gene>
<dbReference type="RefSeq" id="WP_085361176.1">
    <property type="nucleotide sequence ID" value="NZ_NAFD01000187.1"/>
</dbReference>
<evidence type="ECO:0000313" key="2">
    <source>
        <dbReference type="EMBL" id="OSJ05620.1"/>
    </source>
</evidence>
<reference evidence="2 3" key="1">
    <citation type="submission" date="2017-03" db="EMBL/GenBank/DDBJ databases">
        <title>Whole genome sequences of fourteen strains of Bradyrhizobium canariense and one strain of Bradyrhizobium japonicum isolated from Lupinus (Papilionoideae: Genisteae) species in Algeria.</title>
        <authorList>
            <person name="Crovadore J."/>
            <person name="Chekireb D."/>
            <person name="Brachmann A."/>
            <person name="Chablais R."/>
            <person name="Cochard B."/>
            <person name="Lefort F."/>
        </authorList>
    </citation>
    <scope>NUCLEOTIDE SEQUENCE [LARGE SCALE GENOMIC DNA]</scope>
    <source>
        <strain evidence="2 3">UBMA195</strain>
    </source>
</reference>